<sequence length="167" mass="18819">MPPALPVPGLWQAERSALTGHLPMRARLRLDRSPRARAYFSTAISRIELKPLTATGFVPKHPQATFVAPKKDMARKTTPCRHFTPDGFIGTHGNSDRRPTRRRLEIFYLTGLQLMSELGFVVRWKSAHCWDYIHSASALRLPALGDAQMSQSRGDRTLRLVETGEKS</sequence>
<keyword evidence="2" id="KW-1185">Reference proteome</keyword>
<name>A0A9P5JXJ6_9AGAM</name>
<proteinExistence type="predicted"/>
<comment type="caution">
    <text evidence="1">The sequence shown here is derived from an EMBL/GenBank/DDBJ whole genome shotgun (WGS) entry which is preliminary data.</text>
</comment>
<dbReference type="Proteomes" id="UP000759537">
    <property type="component" value="Unassembled WGS sequence"/>
</dbReference>
<evidence type="ECO:0000313" key="2">
    <source>
        <dbReference type="Proteomes" id="UP000759537"/>
    </source>
</evidence>
<dbReference type="EMBL" id="WHVB01000033">
    <property type="protein sequence ID" value="KAF8468038.1"/>
    <property type="molecule type" value="Genomic_DNA"/>
</dbReference>
<reference evidence="1" key="2">
    <citation type="journal article" date="2020" name="Nat. Commun.">
        <title>Large-scale genome sequencing of mycorrhizal fungi provides insights into the early evolution of symbiotic traits.</title>
        <authorList>
            <person name="Miyauchi S."/>
            <person name="Kiss E."/>
            <person name="Kuo A."/>
            <person name="Drula E."/>
            <person name="Kohler A."/>
            <person name="Sanchez-Garcia M."/>
            <person name="Morin E."/>
            <person name="Andreopoulos B."/>
            <person name="Barry K.W."/>
            <person name="Bonito G."/>
            <person name="Buee M."/>
            <person name="Carver A."/>
            <person name="Chen C."/>
            <person name="Cichocki N."/>
            <person name="Clum A."/>
            <person name="Culley D."/>
            <person name="Crous P.W."/>
            <person name="Fauchery L."/>
            <person name="Girlanda M."/>
            <person name="Hayes R.D."/>
            <person name="Keri Z."/>
            <person name="LaButti K."/>
            <person name="Lipzen A."/>
            <person name="Lombard V."/>
            <person name="Magnuson J."/>
            <person name="Maillard F."/>
            <person name="Murat C."/>
            <person name="Nolan M."/>
            <person name="Ohm R.A."/>
            <person name="Pangilinan J."/>
            <person name="Pereira M.F."/>
            <person name="Perotto S."/>
            <person name="Peter M."/>
            <person name="Pfister S."/>
            <person name="Riley R."/>
            <person name="Sitrit Y."/>
            <person name="Stielow J.B."/>
            <person name="Szollosi G."/>
            <person name="Zifcakova L."/>
            <person name="Stursova M."/>
            <person name="Spatafora J.W."/>
            <person name="Tedersoo L."/>
            <person name="Vaario L.M."/>
            <person name="Yamada A."/>
            <person name="Yan M."/>
            <person name="Wang P."/>
            <person name="Xu J."/>
            <person name="Bruns T."/>
            <person name="Baldrian P."/>
            <person name="Vilgalys R."/>
            <person name="Dunand C."/>
            <person name="Henrissat B."/>
            <person name="Grigoriev I.V."/>
            <person name="Hibbett D."/>
            <person name="Nagy L.G."/>
            <person name="Martin F.M."/>
        </authorList>
    </citation>
    <scope>NUCLEOTIDE SEQUENCE</scope>
    <source>
        <strain evidence="1">Prilba</strain>
    </source>
</reference>
<reference evidence="1" key="1">
    <citation type="submission" date="2019-10" db="EMBL/GenBank/DDBJ databases">
        <authorList>
            <consortium name="DOE Joint Genome Institute"/>
            <person name="Kuo A."/>
            <person name="Miyauchi S."/>
            <person name="Kiss E."/>
            <person name="Drula E."/>
            <person name="Kohler A."/>
            <person name="Sanchez-Garcia M."/>
            <person name="Andreopoulos B."/>
            <person name="Barry K.W."/>
            <person name="Bonito G."/>
            <person name="Buee M."/>
            <person name="Carver A."/>
            <person name="Chen C."/>
            <person name="Cichocki N."/>
            <person name="Clum A."/>
            <person name="Culley D."/>
            <person name="Crous P.W."/>
            <person name="Fauchery L."/>
            <person name="Girlanda M."/>
            <person name="Hayes R."/>
            <person name="Keri Z."/>
            <person name="LaButti K."/>
            <person name="Lipzen A."/>
            <person name="Lombard V."/>
            <person name="Magnuson J."/>
            <person name="Maillard F."/>
            <person name="Morin E."/>
            <person name="Murat C."/>
            <person name="Nolan M."/>
            <person name="Ohm R."/>
            <person name="Pangilinan J."/>
            <person name="Pereira M."/>
            <person name="Perotto S."/>
            <person name="Peter M."/>
            <person name="Riley R."/>
            <person name="Sitrit Y."/>
            <person name="Stielow B."/>
            <person name="Szollosi G."/>
            <person name="Zifcakova L."/>
            <person name="Stursova M."/>
            <person name="Spatafora J.W."/>
            <person name="Tedersoo L."/>
            <person name="Vaario L.-M."/>
            <person name="Yamada A."/>
            <person name="Yan M."/>
            <person name="Wang P."/>
            <person name="Xu J."/>
            <person name="Bruns T."/>
            <person name="Baldrian P."/>
            <person name="Vilgalys R."/>
            <person name="Henrissat B."/>
            <person name="Grigoriev I.V."/>
            <person name="Hibbett D."/>
            <person name="Nagy L.G."/>
            <person name="Martin F.M."/>
        </authorList>
    </citation>
    <scope>NUCLEOTIDE SEQUENCE</scope>
    <source>
        <strain evidence="1">Prilba</strain>
    </source>
</reference>
<accession>A0A9P5JXJ6</accession>
<gene>
    <name evidence="1" type="ORF">DFH94DRAFT_685658</name>
</gene>
<organism evidence="1 2">
    <name type="scientific">Russula ochroleuca</name>
    <dbReference type="NCBI Taxonomy" id="152965"/>
    <lineage>
        <taxon>Eukaryota</taxon>
        <taxon>Fungi</taxon>
        <taxon>Dikarya</taxon>
        <taxon>Basidiomycota</taxon>
        <taxon>Agaricomycotina</taxon>
        <taxon>Agaricomycetes</taxon>
        <taxon>Russulales</taxon>
        <taxon>Russulaceae</taxon>
        <taxon>Russula</taxon>
    </lineage>
</organism>
<evidence type="ECO:0000313" key="1">
    <source>
        <dbReference type="EMBL" id="KAF8468038.1"/>
    </source>
</evidence>
<protein>
    <submittedName>
        <fullName evidence="1">Uncharacterized protein</fullName>
    </submittedName>
</protein>
<dbReference type="AlphaFoldDB" id="A0A9P5JXJ6"/>